<dbReference type="EC" id="3.5.1.25" evidence="2 8"/>
<evidence type="ECO:0000256" key="9">
    <source>
        <dbReference type="PIRSR" id="PIRSR038994-1"/>
    </source>
</evidence>
<dbReference type="FunFam" id="3.20.20.140:FF:000023">
    <property type="entry name" value="N-acetylglucosamine-6-phosphate deacetylase"/>
    <property type="match status" value="1"/>
</dbReference>
<evidence type="ECO:0000256" key="11">
    <source>
        <dbReference type="PIRSR" id="PIRSR038994-3"/>
    </source>
</evidence>
<evidence type="ECO:0000256" key="4">
    <source>
        <dbReference type="ARBA" id="ARBA00022723"/>
    </source>
</evidence>
<dbReference type="Gene3D" id="2.30.40.10">
    <property type="entry name" value="Urease, subunit C, domain 1"/>
    <property type="match status" value="1"/>
</dbReference>
<name>A0A9P0AL00_BEMTA</name>
<dbReference type="CDD" id="cd00854">
    <property type="entry name" value="NagA"/>
    <property type="match status" value="1"/>
</dbReference>
<dbReference type="EMBL" id="OU963870">
    <property type="protein sequence ID" value="CAH0395444.1"/>
    <property type="molecule type" value="Genomic_DNA"/>
</dbReference>
<keyword evidence="5 8" id="KW-0378">Hydrolase</keyword>
<feature type="active site" description="Proton donor/acceptor" evidence="9">
    <location>
        <position position="306"/>
    </location>
</feature>
<comment type="catalytic activity">
    <reaction evidence="7 8">
        <text>N-acetyl-D-glucosamine 6-phosphate + H2O = D-glucosamine 6-phosphate + acetate</text>
        <dbReference type="Rhea" id="RHEA:22936"/>
        <dbReference type="ChEBI" id="CHEBI:15377"/>
        <dbReference type="ChEBI" id="CHEBI:30089"/>
        <dbReference type="ChEBI" id="CHEBI:57513"/>
        <dbReference type="ChEBI" id="CHEBI:58725"/>
        <dbReference type="EC" id="3.5.1.25"/>
    </reaction>
</comment>
<evidence type="ECO:0000256" key="8">
    <source>
        <dbReference type="PIRNR" id="PIRNR038994"/>
    </source>
</evidence>
<comment type="cofactor">
    <cofactor evidence="11">
        <name>a divalent metal cation</name>
        <dbReference type="ChEBI" id="CHEBI:60240"/>
    </cofactor>
    <text evidence="11">Binds 1 divalent metal cation per subunit.</text>
</comment>
<dbReference type="GO" id="GO:0046872">
    <property type="term" value="F:metal ion binding"/>
    <property type="evidence" value="ECO:0007669"/>
    <property type="project" value="UniProtKB-KW"/>
</dbReference>
<dbReference type="InterPro" id="IPR003764">
    <property type="entry name" value="GlcNAc_6-P_deAcase"/>
</dbReference>
<dbReference type="GO" id="GO:0019262">
    <property type="term" value="P:N-acetylneuraminate catabolic process"/>
    <property type="evidence" value="ECO:0007669"/>
    <property type="project" value="UniProtKB-ARBA"/>
</dbReference>
<feature type="binding site" evidence="11">
    <location>
        <position position="161"/>
    </location>
    <ligand>
        <name>Zn(2+)</name>
        <dbReference type="ChEBI" id="CHEBI:29105"/>
    </ligand>
</feature>
<evidence type="ECO:0000256" key="2">
    <source>
        <dbReference type="ARBA" id="ARBA00011899"/>
    </source>
</evidence>
<reference evidence="13" key="1">
    <citation type="submission" date="2021-12" db="EMBL/GenBank/DDBJ databases">
        <authorList>
            <person name="King R."/>
        </authorList>
    </citation>
    <scope>NUCLEOTIDE SEQUENCE</scope>
</reference>
<dbReference type="InterPro" id="IPR011059">
    <property type="entry name" value="Metal-dep_hydrolase_composite"/>
</dbReference>
<comment type="similarity">
    <text evidence="1 8">Belongs to the metallo-dependent hydrolases superfamily. NagA family.</text>
</comment>
<accession>A0A9P0AL00</accession>
<protein>
    <recommendedName>
        <fullName evidence="3 8">N-acetylglucosamine-6-phosphate deacetylase</fullName>
        <ecNumber evidence="2 8">3.5.1.25</ecNumber>
    </recommendedName>
</protein>
<feature type="domain" description="Amidohydrolase-related" evidence="12">
    <location>
        <begin position="80"/>
        <end position="414"/>
    </location>
</feature>
<dbReference type="AlphaFoldDB" id="A0A9P0AL00"/>
<dbReference type="GO" id="GO:0106279">
    <property type="term" value="P:negative regulation of UDP-N-acetylglucosamine biosynthetic process"/>
    <property type="evidence" value="ECO:0007669"/>
    <property type="project" value="UniProtKB-ARBA"/>
</dbReference>
<feature type="binding site" evidence="10">
    <location>
        <position position="284"/>
    </location>
    <ligand>
        <name>substrate</name>
    </ligand>
</feature>
<dbReference type="KEGG" id="btab:109040223"/>
<dbReference type="PANTHER" id="PTHR11113:SF14">
    <property type="entry name" value="N-ACETYLGLUCOSAMINE-6-PHOSPHATE DEACETYLASE"/>
    <property type="match status" value="1"/>
</dbReference>
<dbReference type="Gene3D" id="3.20.20.140">
    <property type="entry name" value="Metal-dependent hydrolases"/>
    <property type="match status" value="1"/>
</dbReference>
<dbReference type="SUPFAM" id="SSF51556">
    <property type="entry name" value="Metallo-dependent hydrolases"/>
    <property type="match status" value="1"/>
</dbReference>
<evidence type="ECO:0000256" key="10">
    <source>
        <dbReference type="PIRSR" id="PIRSR038994-2"/>
    </source>
</evidence>
<gene>
    <name evidence="13" type="ORF">BEMITA_LOCUS13627</name>
</gene>
<evidence type="ECO:0000259" key="12">
    <source>
        <dbReference type="Pfam" id="PF01979"/>
    </source>
</evidence>
<feature type="binding site" evidence="10">
    <location>
        <begin position="340"/>
        <end position="342"/>
    </location>
    <ligand>
        <name>substrate</name>
    </ligand>
</feature>
<dbReference type="Pfam" id="PF01979">
    <property type="entry name" value="Amidohydro_1"/>
    <property type="match status" value="1"/>
</dbReference>
<dbReference type="GO" id="GO:0006046">
    <property type="term" value="P:N-acetylglucosamine catabolic process"/>
    <property type="evidence" value="ECO:0007669"/>
    <property type="project" value="TreeGrafter"/>
</dbReference>
<organism evidence="13 14">
    <name type="scientific">Bemisia tabaci</name>
    <name type="common">Sweetpotato whitefly</name>
    <name type="synonym">Aleurodes tabaci</name>
    <dbReference type="NCBI Taxonomy" id="7038"/>
    <lineage>
        <taxon>Eukaryota</taxon>
        <taxon>Metazoa</taxon>
        <taxon>Ecdysozoa</taxon>
        <taxon>Arthropoda</taxon>
        <taxon>Hexapoda</taxon>
        <taxon>Insecta</taxon>
        <taxon>Pterygota</taxon>
        <taxon>Neoptera</taxon>
        <taxon>Paraneoptera</taxon>
        <taxon>Hemiptera</taxon>
        <taxon>Sternorrhyncha</taxon>
        <taxon>Aleyrodoidea</taxon>
        <taxon>Aleyrodidae</taxon>
        <taxon>Aleyrodinae</taxon>
        <taxon>Bemisia</taxon>
    </lineage>
</organism>
<evidence type="ECO:0000313" key="13">
    <source>
        <dbReference type="EMBL" id="CAH0395444.1"/>
    </source>
</evidence>
<keyword evidence="6 8" id="KW-0119">Carbohydrate metabolism</keyword>
<dbReference type="SUPFAM" id="SSF51338">
    <property type="entry name" value="Composite domain of metallo-dependent hydrolases"/>
    <property type="match status" value="1"/>
</dbReference>
<dbReference type="PIRSF" id="PIRSF038994">
    <property type="entry name" value="NagA"/>
    <property type="match status" value="1"/>
</dbReference>
<feature type="binding site" evidence="11">
    <location>
        <position position="249"/>
    </location>
    <ligand>
        <name>Zn(2+)</name>
        <dbReference type="ChEBI" id="CHEBI:29105"/>
    </ligand>
</feature>
<dbReference type="Proteomes" id="UP001152759">
    <property type="component" value="Chromosome 9"/>
</dbReference>
<evidence type="ECO:0000313" key="14">
    <source>
        <dbReference type="Proteomes" id="UP001152759"/>
    </source>
</evidence>
<dbReference type="InterPro" id="IPR006680">
    <property type="entry name" value="Amidohydro-rel"/>
</dbReference>
<dbReference type="NCBIfam" id="TIGR00221">
    <property type="entry name" value="nagA"/>
    <property type="match status" value="1"/>
</dbReference>
<evidence type="ECO:0000256" key="3">
    <source>
        <dbReference type="ARBA" id="ARBA00018029"/>
    </source>
</evidence>
<dbReference type="InterPro" id="IPR032466">
    <property type="entry name" value="Metal_Hydrolase"/>
</dbReference>
<evidence type="ECO:0000256" key="1">
    <source>
        <dbReference type="ARBA" id="ARBA00010716"/>
    </source>
</evidence>
<evidence type="ECO:0000256" key="5">
    <source>
        <dbReference type="ARBA" id="ARBA00022801"/>
    </source>
</evidence>
<dbReference type="GO" id="GO:0008448">
    <property type="term" value="F:N-acetylglucosamine-6-phosphate deacetylase activity"/>
    <property type="evidence" value="ECO:0007669"/>
    <property type="project" value="UniProtKB-UniRule"/>
</dbReference>
<feature type="binding site" evidence="10">
    <location>
        <position position="260"/>
    </location>
    <ligand>
        <name>substrate</name>
    </ligand>
</feature>
<sequence length="422" mass="45553">MKTTISNELPSSSFPKITHKSSATSLASAIIQFTDCLILRNHQIVKADLVVQNGKILDPQKLFFNSKRKADIVISCNDAIIAPGFIDLQINGGFGVDFAHDTESTEECVRKVAKGILAHGVTAFCPTLVTSPPSVYHKVLPKLSFRAGDSEGATVLGAHIEGPFINIKKKGAHADEHITEFYEGFESVKKMYGSLENVRIVTLAPELENSGSVIEKFVLEKIVVSLGHSMADYEIGELAMKRGATLITHLFNAMQPFHHRDPGLVGLLKAGRPIFYGIISDGVHTHPSALRIAHCTHPEGLVLVTDAVSAMGLEEGEHHIGEKCIAIKGKEATIAGTNTLCGSIATMDECVRFFKEATGCSLEEALEAATLHPAQVLGIDKTKGTLNFGADADFIILHPKSLQLHSTWIDGRLVHSNPEVSL</sequence>
<dbReference type="PANTHER" id="PTHR11113">
    <property type="entry name" value="N-ACETYLGLUCOSAMINE-6-PHOSPHATE DEACETYLASE"/>
    <property type="match status" value="1"/>
</dbReference>
<feature type="binding site" evidence="10">
    <location>
        <begin position="252"/>
        <end position="253"/>
    </location>
    <ligand>
        <name>substrate</name>
    </ligand>
</feature>
<evidence type="ECO:0000256" key="6">
    <source>
        <dbReference type="ARBA" id="ARBA00023277"/>
    </source>
</evidence>
<keyword evidence="14" id="KW-1185">Reference proteome</keyword>
<proteinExistence type="inferred from homology"/>
<keyword evidence="4 11" id="KW-0479">Metal-binding</keyword>
<feature type="binding site" evidence="11">
    <location>
        <position position="228"/>
    </location>
    <ligand>
        <name>Zn(2+)</name>
        <dbReference type="ChEBI" id="CHEBI:29105"/>
    </ligand>
</feature>
<evidence type="ECO:0000256" key="7">
    <source>
        <dbReference type="ARBA" id="ARBA00047647"/>
    </source>
</evidence>
<feature type="binding site" evidence="10">
    <location>
        <position position="172"/>
    </location>
    <ligand>
        <name>substrate</name>
    </ligand>
</feature>